<gene>
    <name evidence="1" type="ORF">J2Z81_002517</name>
</gene>
<dbReference type="RefSeq" id="WP_226371469.1">
    <property type="nucleotide sequence ID" value="NZ_JAGIKX010000028.1"/>
</dbReference>
<name>A0ABS4SAU6_9BACI</name>
<sequence length="105" mass="12153">MNAEKKQASSERMMRIVSPNLYNHVTAELEKMNIHSYDIEANVIEEDSGLQVIVRFGEGFTQERSQLFSYDTVTALDKDIDTFIKSIGEDCKQIMIADYFKMMKM</sequence>
<dbReference type="Proteomes" id="UP001519294">
    <property type="component" value="Unassembled WGS sequence"/>
</dbReference>
<proteinExistence type="predicted"/>
<protein>
    <submittedName>
        <fullName evidence="1">Uncharacterized protein</fullName>
    </submittedName>
</protein>
<evidence type="ECO:0000313" key="1">
    <source>
        <dbReference type="EMBL" id="MBP2258534.1"/>
    </source>
</evidence>
<organism evidence="1 2">
    <name type="scientific">Virgibacillus alimentarius</name>
    <dbReference type="NCBI Taxonomy" id="698769"/>
    <lineage>
        <taxon>Bacteria</taxon>
        <taxon>Bacillati</taxon>
        <taxon>Bacillota</taxon>
        <taxon>Bacilli</taxon>
        <taxon>Bacillales</taxon>
        <taxon>Bacillaceae</taxon>
        <taxon>Virgibacillus</taxon>
    </lineage>
</organism>
<reference evidence="1 2" key="1">
    <citation type="submission" date="2021-03" db="EMBL/GenBank/DDBJ databases">
        <title>Genomic Encyclopedia of Type Strains, Phase IV (KMG-IV): sequencing the most valuable type-strain genomes for metagenomic binning, comparative biology and taxonomic classification.</title>
        <authorList>
            <person name="Goeker M."/>
        </authorList>
    </citation>
    <scope>NUCLEOTIDE SEQUENCE [LARGE SCALE GENOMIC DNA]</scope>
    <source>
        <strain evidence="1 2">DSM 25790</strain>
    </source>
</reference>
<dbReference type="EMBL" id="JAGIKX010000028">
    <property type="protein sequence ID" value="MBP2258534.1"/>
    <property type="molecule type" value="Genomic_DNA"/>
</dbReference>
<accession>A0ABS4SAU6</accession>
<keyword evidence="2" id="KW-1185">Reference proteome</keyword>
<comment type="caution">
    <text evidence="1">The sequence shown here is derived from an EMBL/GenBank/DDBJ whole genome shotgun (WGS) entry which is preliminary data.</text>
</comment>
<evidence type="ECO:0000313" key="2">
    <source>
        <dbReference type="Proteomes" id="UP001519294"/>
    </source>
</evidence>